<dbReference type="EMBL" id="ASRV01000050">
    <property type="protein sequence ID" value="EOR27400.1"/>
    <property type="molecule type" value="Genomic_DNA"/>
</dbReference>
<dbReference type="GO" id="GO:0003677">
    <property type="term" value="F:DNA binding"/>
    <property type="evidence" value="ECO:0007669"/>
    <property type="project" value="InterPro"/>
</dbReference>
<gene>
    <name evidence="2" type="ORF">A500_04636</name>
</gene>
<dbReference type="InterPro" id="IPR010982">
    <property type="entry name" value="Lambda_DNA-bd_dom_sf"/>
</dbReference>
<evidence type="ECO:0000313" key="3">
    <source>
        <dbReference type="Proteomes" id="UP000013988"/>
    </source>
</evidence>
<dbReference type="SUPFAM" id="SSF47413">
    <property type="entry name" value="lambda repressor-like DNA-binding domains"/>
    <property type="match status" value="1"/>
</dbReference>
<reference evidence="2 3" key="1">
    <citation type="submission" date="2013-03" db="EMBL/GenBank/DDBJ databases">
        <title>Whole genome shotgun sequencing of Clostridium sartagoforme AAU1.</title>
        <authorList>
            <person name="Joshi C.G."/>
            <person name="Duggirala S.M."/>
            <person name="Nathani N.M."/>
            <person name="Bhatt V.D."/>
            <person name="Patel A.K."/>
            <person name="Pandya P.R."/>
            <person name="KaPatel J.A."/>
        </authorList>
    </citation>
    <scope>NUCLEOTIDE SEQUENCE [LARGE SCALE GENOMIC DNA]</scope>
    <source>
        <strain evidence="2 3">AAU1</strain>
    </source>
</reference>
<dbReference type="Proteomes" id="UP000013988">
    <property type="component" value="Unassembled WGS sequence"/>
</dbReference>
<accession>R9CEH4</accession>
<dbReference type="CDD" id="cd00093">
    <property type="entry name" value="HTH_XRE"/>
    <property type="match status" value="1"/>
</dbReference>
<sequence>MLKNRLLEIRLKLGYKFQKDFAEMLGMSKKDYNLVENNKKGTSLENAIDIAEKLNMKVEDIWFRE</sequence>
<evidence type="ECO:0000313" key="2">
    <source>
        <dbReference type="EMBL" id="EOR27400.1"/>
    </source>
</evidence>
<comment type="caution">
    <text evidence="2">The sequence shown here is derived from an EMBL/GenBank/DDBJ whole genome shotgun (WGS) entry which is preliminary data.</text>
</comment>
<name>R9CEH4_9CLOT</name>
<proteinExistence type="predicted"/>
<dbReference type="AlphaFoldDB" id="R9CEH4"/>
<dbReference type="PROSITE" id="PS50943">
    <property type="entry name" value="HTH_CROC1"/>
    <property type="match status" value="1"/>
</dbReference>
<dbReference type="Gene3D" id="1.10.260.40">
    <property type="entry name" value="lambda repressor-like DNA-binding domains"/>
    <property type="match status" value="1"/>
</dbReference>
<protein>
    <recommendedName>
        <fullName evidence="1">HTH cro/C1-type domain-containing protein</fullName>
    </recommendedName>
</protein>
<dbReference type="InterPro" id="IPR001387">
    <property type="entry name" value="Cro/C1-type_HTH"/>
</dbReference>
<feature type="domain" description="HTH cro/C1-type" evidence="1">
    <location>
        <begin position="6"/>
        <end position="61"/>
    </location>
</feature>
<dbReference type="OrthoDB" id="1928437at2"/>
<dbReference type="Pfam" id="PF01381">
    <property type="entry name" value="HTH_3"/>
    <property type="match status" value="1"/>
</dbReference>
<organism evidence="2 3">
    <name type="scientific">Clostridium sartagoforme AAU1</name>
    <dbReference type="NCBI Taxonomy" id="1202534"/>
    <lineage>
        <taxon>Bacteria</taxon>
        <taxon>Bacillati</taxon>
        <taxon>Bacillota</taxon>
        <taxon>Clostridia</taxon>
        <taxon>Eubacteriales</taxon>
        <taxon>Clostridiaceae</taxon>
        <taxon>Clostridium</taxon>
    </lineage>
</organism>
<dbReference type="SMART" id="SM00530">
    <property type="entry name" value="HTH_XRE"/>
    <property type="match status" value="1"/>
</dbReference>
<evidence type="ECO:0000259" key="1">
    <source>
        <dbReference type="PROSITE" id="PS50943"/>
    </source>
</evidence>
<dbReference type="RefSeq" id="WP_016206386.1">
    <property type="nucleotide sequence ID" value="NZ_ASRV01000050.1"/>
</dbReference>
<keyword evidence="3" id="KW-1185">Reference proteome</keyword>
<dbReference type="PATRIC" id="fig|1202534.3.peg.931"/>